<keyword evidence="6 11" id="KW-0812">Transmembrane</keyword>
<keyword evidence="9" id="KW-0902">Two-component regulatory system</keyword>
<organism evidence="14 15">
    <name type="scientific">Nocardioides marmoribigeumensis</name>
    <dbReference type="NCBI Taxonomy" id="433649"/>
    <lineage>
        <taxon>Bacteria</taxon>
        <taxon>Bacillati</taxon>
        <taxon>Actinomycetota</taxon>
        <taxon>Actinomycetes</taxon>
        <taxon>Propionibacteriales</taxon>
        <taxon>Nocardioidaceae</taxon>
        <taxon>Nocardioides</taxon>
    </lineage>
</organism>
<evidence type="ECO:0000256" key="5">
    <source>
        <dbReference type="ARBA" id="ARBA00022679"/>
    </source>
</evidence>
<keyword evidence="7 14" id="KW-0418">Kinase</keyword>
<evidence type="ECO:0000313" key="14">
    <source>
        <dbReference type="EMBL" id="MDR7362401.1"/>
    </source>
</evidence>
<dbReference type="Pfam" id="PF00512">
    <property type="entry name" value="HisKA"/>
    <property type="match status" value="1"/>
</dbReference>
<keyword evidence="8 11" id="KW-1133">Transmembrane helix</keyword>
<evidence type="ECO:0000256" key="10">
    <source>
        <dbReference type="ARBA" id="ARBA00023136"/>
    </source>
</evidence>
<dbReference type="Pfam" id="PF02518">
    <property type="entry name" value="HATPase_c"/>
    <property type="match status" value="1"/>
</dbReference>
<protein>
    <recommendedName>
        <fullName evidence="3">histidine kinase</fullName>
        <ecNumber evidence="3">2.7.13.3</ecNumber>
    </recommendedName>
</protein>
<feature type="transmembrane region" description="Helical" evidence="11">
    <location>
        <begin position="131"/>
        <end position="151"/>
    </location>
</feature>
<dbReference type="SUPFAM" id="SSF47384">
    <property type="entry name" value="Homodimeric domain of signal transducing histidine kinase"/>
    <property type="match status" value="1"/>
</dbReference>
<dbReference type="Proteomes" id="UP001183648">
    <property type="component" value="Unassembled WGS sequence"/>
</dbReference>
<keyword evidence="5" id="KW-0808">Transferase</keyword>
<dbReference type="PROSITE" id="PS50109">
    <property type="entry name" value="HIS_KIN"/>
    <property type="match status" value="1"/>
</dbReference>
<proteinExistence type="predicted"/>
<dbReference type="InterPro" id="IPR005467">
    <property type="entry name" value="His_kinase_dom"/>
</dbReference>
<dbReference type="PANTHER" id="PTHR45436:SF5">
    <property type="entry name" value="SENSOR HISTIDINE KINASE TRCS"/>
    <property type="match status" value="1"/>
</dbReference>
<comment type="caution">
    <text evidence="14">The sequence shown here is derived from an EMBL/GenBank/DDBJ whole genome shotgun (WGS) entry which is preliminary data.</text>
</comment>
<feature type="transmembrane region" description="Helical" evidence="11">
    <location>
        <begin position="17"/>
        <end position="40"/>
    </location>
</feature>
<evidence type="ECO:0000256" key="9">
    <source>
        <dbReference type="ARBA" id="ARBA00023012"/>
    </source>
</evidence>
<comment type="catalytic activity">
    <reaction evidence="1">
        <text>ATP + protein L-histidine = ADP + protein N-phospho-L-histidine.</text>
        <dbReference type="EC" id="2.7.13.3"/>
    </reaction>
</comment>
<dbReference type="SMART" id="SM00388">
    <property type="entry name" value="HisKA"/>
    <property type="match status" value="1"/>
</dbReference>
<dbReference type="EC" id="2.7.13.3" evidence="3"/>
<dbReference type="CDD" id="cd00082">
    <property type="entry name" value="HisKA"/>
    <property type="match status" value="1"/>
</dbReference>
<dbReference type="PANTHER" id="PTHR45436">
    <property type="entry name" value="SENSOR HISTIDINE KINASE YKOH"/>
    <property type="match status" value="1"/>
</dbReference>
<dbReference type="InterPro" id="IPR036890">
    <property type="entry name" value="HATPase_C_sf"/>
</dbReference>
<dbReference type="EMBL" id="JAVDYG010000001">
    <property type="protein sequence ID" value="MDR7362401.1"/>
    <property type="molecule type" value="Genomic_DNA"/>
</dbReference>
<dbReference type="PROSITE" id="PS50885">
    <property type="entry name" value="HAMP"/>
    <property type="match status" value="1"/>
</dbReference>
<dbReference type="SMART" id="SM00387">
    <property type="entry name" value="HATPase_c"/>
    <property type="match status" value="1"/>
</dbReference>
<keyword evidence="10 11" id="KW-0472">Membrane</keyword>
<evidence type="ECO:0000256" key="8">
    <source>
        <dbReference type="ARBA" id="ARBA00022989"/>
    </source>
</evidence>
<dbReference type="SUPFAM" id="SSF158472">
    <property type="entry name" value="HAMP domain-like"/>
    <property type="match status" value="1"/>
</dbReference>
<dbReference type="SMART" id="SM00304">
    <property type="entry name" value="HAMP"/>
    <property type="match status" value="2"/>
</dbReference>
<evidence type="ECO:0000256" key="3">
    <source>
        <dbReference type="ARBA" id="ARBA00012438"/>
    </source>
</evidence>
<dbReference type="InterPro" id="IPR050428">
    <property type="entry name" value="TCS_sensor_his_kinase"/>
</dbReference>
<evidence type="ECO:0000256" key="4">
    <source>
        <dbReference type="ARBA" id="ARBA00022553"/>
    </source>
</evidence>
<dbReference type="SUPFAM" id="SSF55874">
    <property type="entry name" value="ATPase domain of HSP90 chaperone/DNA topoisomerase II/histidine kinase"/>
    <property type="match status" value="1"/>
</dbReference>
<dbReference type="Gene3D" id="6.10.340.10">
    <property type="match status" value="1"/>
</dbReference>
<dbReference type="PRINTS" id="PR00344">
    <property type="entry name" value="BCTRLSENSOR"/>
</dbReference>
<gene>
    <name evidence="14" type="ORF">J2S63_001954</name>
</gene>
<evidence type="ECO:0000256" key="11">
    <source>
        <dbReference type="SAM" id="Phobius"/>
    </source>
</evidence>
<comment type="subcellular location">
    <subcellularLocation>
        <location evidence="2">Cell membrane</location>
    </subcellularLocation>
</comment>
<keyword evidence="4" id="KW-0597">Phosphoprotein</keyword>
<name>A0ABU2BUU0_9ACTN</name>
<evidence type="ECO:0000313" key="15">
    <source>
        <dbReference type="Proteomes" id="UP001183648"/>
    </source>
</evidence>
<sequence length="428" mass="44899">MSTPQGAEPLSSYRRRAVVATAALATLAALVLLLVAHLAFEDTSDAAVERVLRTRAEGVVAEARGLSTGSVPVVRGLPPDVVVYDAAATAVAGVPPRGLERLYARLSTSPRDRVVRATTERGAVKVMARRFVLGTGAVGVVVVTEPLDPYADEQQEALLVAAVAGVVIVVLTTLAAALVSRRVLAPVTSMARTAEEWSEHDLDRRFDLGPPRNEIEQLGHTLDGLLDKVARAILAEQRLTSELAHELRTPLTTVAAAAELVAQRDDLDEDLRADVEEIRASCRSMAATITSLLEVARALAHGTGRCDLAETVAEVVRGLGGQDRTTVRVPATGVAAPADLAARALAPVVDNALRLADHVSVTAEVEDGRVRVLVSDDGPGVGDQEVFTTRGLGLPLARRVARSLGGDVRLRPGGGPGATFEVVLPTAH</sequence>
<accession>A0ABU2BUU0</accession>
<dbReference type="InterPro" id="IPR003661">
    <property type="entry name" value="HisK_dim/P_dom"/>
</dbReference>
<dbReference type="InterPro" id="IPR004358">
    <property type="entry name" value="Sig_transdc_His_kin-like_C"/>
</dbReference>
<evidence type="ECO:0000256" key="6">
    <source>
        <dbReference type="ARBA" id="ARBA00022692"/>
    </source>
</evidence>
<keyword evidence="15" id="KW-1185">Reference proteome</keyword>
<dbReference type="Gene3D" id="1.10.287.130">
    <property type="match status" value="1"/>
</dbReference>
<dbReference type="InterPro" id="IPR003660">
    <property type="entry name" value="HAMP_dom"/>
</dbReference>
<dbReference type="RefSeq" id="WP_310301717.1">
    <property type="nucleotide sequence ID" value="NZ_BAAAPS010000008.1"/>
</dbReference>
<feature type="domain" description="Histidine kinase" evidence="12">
    <location>
        <begin position="242"/>
        <end position="428"/>
    </location>
</feature>
<evidence type="ECO:0000259" key="13">
    <source>
        <dbReference type="PROSITE" id="PS50885"/>
    </source>
</evidence>
<evidence type="ECO:0000256" key="2">
    <source>
        <dbReference type="ARBA" id="ARBA00004236"/>
    </source>
</evidence>
<feature type="transmembrane region" description="Helical" evidence="11">
    <location>
        <begin position="157"/>
        <end position="180"/>
    </location>
</feature>
<dbReference type="GO" id="GO:0016301">
    <property type="term" value="F:kinase activity"/>
    <property type="evidence" value="ECO:0007669"/>
    <property type="project" value="UniProtKB-KW"/>
</dbReference>
<evidence type="ECO:0000256" key="7">
    <source>
        <dbReference type="ARBA" id="ARBA00022777"/>
    </source>
</evidence>
<dbReference type="Gene3D" id="3.30.565.10">
    <property type="entry name" value="Histidine kinase-like ATPase, C-terminal domain"/>
    <property type="match status" value="1"/>
</dbReference>
<dbReference type="InterPro" id="IPR036097">
    <property type="entry name" value="HisK_dim/P_sf"/>
</dbReference>
<feature type="domain" description="HAMP" evidence="13">
    <location>
        <begin position="181"/>
        <end position="234"/>
    </location>
</feature>
<dbReference type="Pfam" id="PF00672">
    <property type="entry name" value="HAMP"/>
    <property type="match status" value="1"/>
</dbReference>
<reference evidence="14 15" key="1">
    <citation type="submission" date="2023-07" db="EMBL/GenBank/DDBJ databases">
        <title>Sequencing the genomes of 1000 actinobacteria strains.</title>
        <authorList>
            <person name="Klenk H.-P."/>
        </authorList>
    </citation>
    <scope>NUCLEOTIDE SEQUENCE [LARGE SCALE GENOMIC DNA]</scope>
    <source>
        <strain evidence="14 15">DSM 19426</strain>
    </source>
</reference>
<evidence type="ECO:0000256" key="1">
    <source>
        <dbReference type="ARBA" id="ARBA00000085"/>
    </source>
</evidence>
<dbReference type="InterPro" id="IPR003594">
    <property type="entry name" value="HATPase_dom"/>
</dbReference>
<evidence type="ECO:0000259" key="12">
    <source>
        <dbReference type="PROSITE" id="PS50109"/>
    </source>
</evidence>